<dbReference type="InterPro" id="IPR029903">
    <property type="entry name" value="RmlD-like-bd"/>
</dbReference>
<dbReference type="PANTHER" id="PTHR10491">
    <property type="entry name" value="DTDP-4-DEHYDRORHAMNOSE REDUCTASE"/>
    <property type="match status" value="1"/>
</dbReference>
<dbReference type="InterPro" id="IPR036291">
    <property type="entry name" value="NAD(P)-bd_dom_sf"/>
</dbReference>
<dbReference type="EMBL" id="CAFBLP010000011">
    <property type="protein sequence ID" value="CAB4867601.1"/>
    <property type="molecule type" value="Genomic_DNA"/>
</dbReference>
<evidence type="ECO:0000313" key="2">
    <source>
        <dbReference type="EMBL" id="CAB4867601.1"/>
    </source>
</evidence>
<name>A0A6J7DBC0_9ZZZZ</name>
<sequence>MVLHRRQRSVIVTGASGLLGRHVQHDPGLAAWNLMAPSSHALDVRHRDQVMHAIQGHKPDAVIHLAYNSADRRTTFEGSRNVAEAAAACGARLVHLSTDVVFGGRETSYVESDALSPATEYGQMKADAETAVMAACPGAVMIRTSLMYATDFLAPTQIAVQRALRGEMPISFFTDEFRCPAHAADIAAACAALAGMPEITGPLHVAGPEALSRADFAAVIARRLGLDPVSLSTTTLRESGLDRPGRVVLDSSLATSLGFRCRSVADALG</sequence>
<dbReference type="Pfam" id="PF04321">
    <property type="entry name" value="RmlD_sub_bind"/>
    <property type="match status" value="1"/>
</dbReference>
<feature type="domain" description="RmlD-like substrate binding" evidence="1">
    <location>
        <begin position="10"/>
        <end position="261"/>
    </location>
</feature>
<dbReference type="PANTHER" id="PTHR10491:SF4">
    <property type="entry name" value="METHIONINE ADENOSYLTRANSFERASE 2 SUBUNIT BETA"/>
    <property type="match status" value="1"/>
</dbReference>
<gene>
    <name evidence="2" type="ORF">UFOPK3376_00627</name>
</gene>
<reference evidence="2" key="1">
    <citation type="submission" date="2020-05" db="EMBL/GenBank/DDBJ databases">
        <authorList>
            <person name="Chiriac C."/>
            <person name="Salcher M."/>
            <person name="Ghai R."/>
            <person name="Kavagutti S V."/>
        </authorList>
    </citation>
    <scope>NUCLEOTIDE SEQUENCE</scope>
</reference>
<evidence type="ECO:0000259" key="1">
    <source>
        <dbReference type="Pfam" id="PF04321"/>
    </source>
</evidence>
<organism evidence="2">
    <name type="scientific">freshwater metagenome</name>
    <dbReference type="NCBI Taxonomy" id="449393"/>
    <lineage>
        <taxon>unclassified sequences</taxon>
        <taxon>metagenomes</taxon>
        <taxon>ecological metagenomes</taxon>
    </lineage>
</organism>
<dbReference type="Gene3D" id="3.40.50.720">
    <property type="entry name" value="NAD(P)-binding Rossmann-like Domain"/>
    <property type="match status" value="1"/>
</dbReference>
<proteinExistence type="predicted"/>
<dbReference type="InterPro" id="IPR005913">
    <property type="entry name" value="dTDP_dehydrorham_reduct"/>
</dbReference>
<accession>A0A6J7DBC0</accession>
<dbReference type="SUPFAM" id="SSF51735">
    <property type="entry name" value="NAD(P)-binding Rossmann-fold domains"/>
    <property type="match status" value="1"/>
</dbReference>
<dbReference type="AlphaFoldDB" id="A0A6J7DBC0"/>
<protein>
    <submittedName>
        <fullName evidence="2">Unannotated protein</fullName>
    </submittedName>
</protein>